<organism evidence="2 3">
    <name type="scientific">Nephila pilipes</name>
    <name type="common">Giant wood spider</name>
    <name type="synonym">Nephila maculata</name>
    <dbReference type="NCBI Taxonomy" id="299642"/>
    <lineage>
        <taxon>Eukaryota</taxon>
        <taxon>Metazoa</taxon>
        <taxon>Ecdysozoa</taxon>
        <taxon>Arthropoda</taxon>
        <taxon>Chelicerata</taxon>
        <taxon>Arachnida</taxon>
        <taxon>Araneae</taxon>
        <taxon>Araneomorphae</taxon>
        <taxon>Entelegynae</taxon>
        <taxon>Araneoidea</taxon>
        <taxon>Nephilidae</taxon>
        <taxon>Nephila</taxon>
    </lineage>
</organism>
<dbReference type="InterPro" id="IPR041577">
    <property type="entry name" value="RT_RNaseH_2"/>
</dbReference>
<dbReference type="PANTHER" id="PTHR24559">
    <property type="entry name" value="TRANSPOSON TY3-I GAG-POL POLYPROTEIN"/>
    <property type="match status" value="1"/>
</dbReference>
<dbReference type="InterPro" id="IPR043128">
    <property type="entry name" value="Rev_trsase/Diguanyl_cyclase"/>
</dbReference>
<dbReference type="SUPFAM" id="SSF56672">
    <property type="entry name" value="DNA/RNA polymerases"/>
    <property type="match status" value="1"/>
</dbReference>
<name>A0A8X6QX65_NEPPI</name>
<dbReference type="InterPro" id="IPR043502">
    <property type="entry name" value="DNA/RNA_pol_sf"/>
</dbReference>
<dbReference type="EMBL" id="BMAW01037443">
    <property type="protein sequence ID" value="GFU48418.1"/>
    <property type="molecule type" value="Genomic_DNA"/>
</dbReference>
<evidence type="ECO:0000259" key="1">
    <source>
        <dbReference type="Pfam" id="PF17919"/>
    </source>
</evidence>
<sequence length="232" mass="26804">MSPCNGDTLGSHEMLISVHQFLNNPIQEWLKQRICRTFNSPYTAPVFIVDHPFNDNTRREVAVDFSRNINVIAIIDPSPIDQRKVIINCSSDKRYNSKMDFKFAFTTIRIRVIDIYKTVFVTLEGHLEFRRILPMVHSIWYWEKKTSNAASFLTGDYGRTFETLKTIITNSSILVYLSQGLSTFVENGALHSAQEEVVLSQDQNGKRRVTEYASCTLKETETRYHCQTPETH</sequence>
<gene>
    <name evidence="2" type="ORF">NPIL_190381</name>
</gene>
<protein>
    <submittedName>
        <fullName evidence="2">Putative gypsy-29-i dr</fullName>
    </submittedName>
</protein>
<evidence type="ECO:0000313" key="2">
    <source>
        <dbReference type="EMBL" id="GFU48418.1"/>
    </source>
</evidence>
<dbReference type="InterPro" id="IPR053134">
    <property type="entry name" value="RNA-dir_DNA_polymerase"/>
</dbReference>
<dbReference type="Pfam" id="PF17919">
    <property type="entry name" value="RT_RNaseH_2"/>
    <property type="match status" value="1"/>
</dbReference>
<proteinExistence type="predicted"/>
<keyword evidence="3" id="KW-1185">Reference proteome</keyword>
<dbReference type="Gene3D" id="3.30.70.270">
    <property type="match status" value="1"/>
</dbReference>
<accession>A0A8X6QX65</accession>
<comment type="caution">
    <text evidence="2">The sequence shown here is derived from an EMBL/GenBank/DDBJ whole genome shotgun (WGS) entry which is preliminary data.</text>
</comment>
<dbReference type="GO" id="GO:0071897">
    <property type="term" value="P:DNA biosynthetic process"/>
    <property type="evidence" value="ECO:0007669"/>
    <property type="project" value="UniProtKB-ARBA"/>
</dbReference>
<dbReference type="Gene3D" id="3.10.10.10">
    <property type="entry name" value="HIV Type 1 Reverse Transcriptase, subunit A, domain 1"/>
    <property type="match status" value="1"/>
</dbReference>
<evidence type="ECO:0000313" key="3">
    <source>
        <dbReference type="Proteomes" id="UP000887013"/>
    </source>
</evidence>
<dbReference type="Proteomes" id="UP000887013">
    <property type="component" value="Unassembled WGS sequence"/>
</dbReference>
<feature type="domain" description="Reverse transcriptase/retrotransposon-derived protein RNase H-like" evidence="1">
    <location>
        <begin position="159"/>
        <end position="226"/>
    </location>
</feature>
<dbReference type="PANTHER" id="PTHR24559:SF444">
    <property type="entry name" value="REVERSE TRANSCRIPTASE DOMAIN-CONTAINING PROTEIN"/>
    <property type="match status" value="1"/>
</dbReference>
<reference evidence="2" key="1">
    <citation type="submission" date="2020-08" db="EMBL/GenBank/DDBJ databases">
        <title>Multicomponent nature underlies the extraordinary mechanical properties of spider dragline silk.</title>
        <authorList>
            <person name="Kono N."/>
            <person name="Nakamura H."/>
            <person name="Mori M."/>
            <person name="Yoshida Y."/>
            <person name="Ohtoshi R."/>
            <person name="Malay A.D."/>
            <person name="Moran D.A.P."/>
            <person name="Tomita M."/>
            <person name="Numata K."/>
            <person name="Arakawa K."/>
        </authorList>
    </citation>
    <scope>NUCLEOTIDE SEQUENCE</scope>
</reference>
<dbReference type="AlphaFoldDB" id="A0A8X6QX65"/>